<dbReference type="PANTHER" id="PTHR34139">
    <property type="entry name" value="UPF0331 PROTEIN MJ0127"/>
    <property type="match status" value="1"/>
</dbReference>
<evidence type="ECO:0000313" key="6">
    <source>
        <dbReference type="EMBL" id="USR92460.1"/>
    </source>
</evidence>
<protein>
    <submittedName>
        <fullName evidence="6">DUF86 domain-containing protein</fullName>
    </submittedName>
</protein>
<dbReference type="Pfam" id="PF01934">
    <property type="entry name" value="HepT-like"/>
    <property type="match status" value="1"/>
</dbReference>
<evidence type="ECO:0000256" key="2">
    <source>
        <dbReference type="ARBA" id="ARBA00022649"/>
    </source>
</evidence>
<evidence type="ECO:0000256" key="5">
    <source>
        <dbReference type="ARBA" id="ARBA00022801"/>
    </source>
</evidence>
<proteinExistence type="predicted"/>
<keyword evidence="2" id="KW-1277">Toxin-antitoxin system</keyword>
<keyword evidence="1" id="KW-0597">Phosphoprotein</keyword>
<evidence type="ECO:0000256" key="4">
    <source>
        <dbReference type="ARBA" id="ARBA00022741"/>
    </source>
</evidence>
<keyword evidence="7" id="KW-1185">Reference proteome</keyword>
<dbReference type="PANTHER" id="PTHR34139:SF1">
    <property type="entry name" value="RNASE MJ1380-RELATED"/>
    <property type="match status" value="1"/>
</dbReference>
<name>A0ABY5ATB3_9CYAN</name>
<accession>A0ABY5ATB3</accession>
<keyword evidence="3" id="KW-0540">Nuclease</keyword>
<gene>
    <name evidence="6" type="ORF">NEA10_07010</name>
</gene>
<evidence type="ECO:0000313" key="7">
    <source>
        <dbReference type="Proteomes" id="UP001056708"/>
    </source>
</evidence>
<evidence type="ECO:0000256" key="3">
    <source>
        <dbReference type="ARBA" id="ARBA00022722"/>
    </source>
</evidence>
<dbReference type="Proteomes" id="UP001056708">
    <property type="component" value="Chromosome"/>
</dbReference>
<reference evidence="6" key="1">
    <citation type="submission" date="2022-06" db="EMBL/GenBank/DDBJ databases">
        <title>Genome sequence of Phormidium yuhuli AB48 isolated from an industrial photobioreactor environment.</title>
        <authorList>
            <person name="Qiu Y."/>
            <person name="Noonan A.J.C."/>
            <person name="Dofher K."/>
            <person name="Koch M."/>
            <person name="Kieft B."/>
            <person name="Lin X."/>
            <person name="Ziels R.M."/>
            <person name="Hallam S.J."/>
        </authorList>
    </citation>
    <scope>NUCLEOTIDE SEQUENCE</scope>
    <source>
        <strain evidence="6">AB48</strain>
    </source>
</reference>
<keyword evidence="4" id="KW-0547">Nucleotide-binding</keyword>
<organism evidence="6 7">
    <name type="scientific">Phormidium yuhuli AB48</name>
    <dbReference type="NCBI Taxonomy" id="2940671"/>
    <lineage>
        <taxon>Bacteria</taxon>
        <taxon>Bacillati</taxon>
        <taxon>Cyanobacteriota</taxon>
        <taxon>Cyanophyceae</taxon>
        <taxon>Oscillatoriophycideae</taxon>
        <taxon>Oscillatoriales</taxon>
        <taxon>Oscillatoriaceae</taxon>
        <taxon>Phormidium</taxon>
        <taxon>Phormidium yuhuli</taxon>
    </lineage>
</organism>
<keyword evidence="5" id="KW-0378">Hydrolase</keyword>
<dbReference type="EMBL" id="CP098611">
    <property type="protein sequence ID" value="USR92460.1"/>
    <property type="molecule type" value="Genomic_DNA"/>
</dbReference>
<evidence type="ECO:0000256" key="1">
    <source>
        <dbReference type="ARBA" id="ARBA00022553"/>
    </source>
</evidence>
<dbReference type="InterPro" id="IPR051813">
    <property type="entry name" value="HepT_RNase_toxin"/>
</dbReference>
<dbReference type="InterPro" id="IPR008201">
    <property type="entry name" value="HepT-like"/>
</dbReference>
<sequence length="94" mass="10697">MTQGLTYQQFSDNPQVLRATLYSIAVIGEAISSVINDLEALDSSIPWFQIRGLRNRVIHEYFQVDSEVIWETLHSDLPILKKSLTDILESYPSA</sequence>